<accession>C3ZJ81</accession>
<dbReference type="EMBL" id="GG666631">
    <property type="protein sequence ID" value="EEN47412.1"/>
    <property type="molecule type" value="Genomic_DNA"/>
</dbReference>
<feature type="region of interest" description="Disordered" evidence="1">
    <location>
        <begin position="128"/>
        <end position="150"/>
    </location>
</feature>
<name>C3ZJ81_BRAFL</name>
<proteinExistence type="predicted"/>
<dbReference type="InParanoid" id="C3ZJ81"/>
<feature type="compositionally biased region" description="Basic and acidic residues" evidence="1">
    <location>
        <begin position="368"/>
        <end position="377"/>
    </location>
</feature>
<gene>
    <name evidence="2" type="ORF">BRAFLDRAFT_69964</name>
</gene>
<organism>
    <name type="scientific">Branchiostoma floridae</name>
    <name type="common">Florida lancelet</name>
    <name type="synonym">Amphioxus</name>
    <dbReference type="NCBI Taxonomy" id="7739"/>
    <lineage>
        <taxon>Eukaryota</taxon>
        <taxon>Metazoa</taxon>
        <taxon>Chordata</taxon>
        <taxon>Cephalochordata</taxon>
        <taxon>Leptocardii</taxon>
        <taxon>Amphioxiformes</taxon>
        <taxon>Branchiostomatidae</taxon>
        <taxon>Branchiostoma</taxon>
    </lineage>
</organism>
<feature type="compositionally biased region" description="Polar residues" evidence="1">
    <location>
        <begin position="320"/>
        <end position="330"/>
    </location>
</feature>
<feature type="region of interest" description="Disordered" evidence="1">
    <location>
        <begin position="319"/>
        <end position="387"/>
    </location>
</feature>
<sequence>MFRRLQEISQSYELYLVPNPPSNPNPANQAPQDVQRQTRKGRRNLSKAPQVLGKAPQVLGVDMNKLVNSCEEADRHLKAGHRPEYIPARGFSDNMPNRYMRSSPTEEELDRALEDHGERLYHHKLQTQMFGEDLSASKQPSKKRGKKVRAQEKLHQLQQERHNAVPFGHKHQLLRSVCTTAMFGEDLSDKSTRRAPAQPGLVGGRNHRTHDMQGAEKPRYQVHPESDDHNEAVYITMEDLDFRDNRLKQAADSDLSSDRTAIIIITVDTYTSLYILYLVASKLSSLAPQRHRLAGKRTAAAATISDHHSLMDTKPHIAATSDNAAPSNISGHYMLKDPKPPVATNSDIAMATEKLQTKKRASHRRTRDSRALKRRCESPSGPVRSKH</sequence>
<dbReference type="AlphaFoldDB" id="C3ZJ81"/>
<feature type="region of interest" description="Disordered" evidence="1">
    <location>
        <begin position="16"/>
        <end position="52"/>
    </location>
</feature>
<feature type="region of interest" description="Disordered" evidence="1">
    <location>
        <begin position="189"/>
        <end position="212"/>
    </location>
</feature>
<feature type="compositionally biased region" description="Basic residues" evidence="1">
    <location>
        <begin position="357"/>
        <end position="367"/>
    </location>
</feature>
<evidence type="ECO:0000313" key="2">
    <source>
        <dbReference type="EMBL" id="EEN47412.1"/>
    </source>
</evidence>
<evidence type="ECO:0000256" key="1">
    <source>
        <dbReference type="SAM" id="MobiDB-lite"/>
    </source>
</evidence>
<protein>
    <submittedName>
        <fullName evidence="2">Uncharacterized protein</fullName>
    </submittedName>
</protein>
<reference evidence="2" key="1">
    <citation type="journal article" date="2008" name="Nature">
        <title>The amphioxus genome and the evolution of the chordate karyotype.</title>
        <authorList>
            <consortium name="US DOE Joint Genome Institute (JGI-PGF)"/>
            <person name="Putnam N.H."/>
            <person name="Butts T."/>
            <person name="Ferrier D.E.K."/>
            <person name="Furlong R.F."/>
            <person name="Hellsten U."/>
            <person name="Kawashima T."/>
            <person name="Robinson-Rechavi M."/>
            <person name="Shoguchi E."/>
            <person name="Terry A."/>
            <person name="Yu J.-K."/>
            <person name="Benito-Gutierrez E.L."/>
            <person name="Dubchak I."/>
            <person name="Garcia-Fernandez J."/>
            <person name="Gibson-Brown J.J."/>
            <person name="Grigoriev I.V."/>
            <person name="Horton A.C."/>
            <person name="de Jong P.J."/>
            <person name="Jurka J."/>
            <person name="Kapitonov V.V."/>
            <person name="Kohara Y."/>
            <person name="Kuroki Y."/>
            <person name="Lindquist E."/>
            <person name="Lucas S."/>
            <person name="Osoegawa K."/>
            <person name="Pennacchio L.A."/>
            <person name="Salamov A.A."/>
            <person name="Satou Y."/>
            <person name="Sauka-Spengler T."/>
            <person name="Schmutz J."/>
            <person name="Shin-I T."/>
            <person name="Toyoda A."/>
            <person name="Bronner-Fraser M."/>
            <person name="Fujiyama A."/>
            <person name="Holland L.Z."/>
            <person name="Holland P.W.H."/>
            <person name="Satoh N."/>
            <person name="Rokhsar D.S."/>
        </authorList>
    </citation>
    <scope>NUCLEOTIDE SEQUENCE [LARGE SCALE GENOMIC DNA]</scope>
    <source>
        <strain evidence="2">S238N-H82</strain>
        <tissue evidence="2">Testes</tissue>
    </source>
</reference>